<keyword evidence="5" id="KW-1185">Reference proteome</keyword>
<gene>
    <name evidence="2" type="ORF">H0253_11410</name>
    <name evidence="3" type="ORF">WCT63_20485</name>
</gene>
<name>A0AAW3RU38_9GAMM</name>
<evidence type="ECO:0000313" key="4">
    <source>
        <dbReference type="Proteomes" id="UP000584405"/>
    </source>
</evidence>
<reference evidence="3 5" key="2">
    <citation type="submission" date="2024-03" db="EMBL/GenBank/DDBJ databases">
        <title>Analysis of soft rot Pectobacteriaceae population diversity in US potato growing regions between 2016 and 2022.</title>
        <authorList>
            <person name="Ma X."/>
            <person name="Zhang X."/>
            <person name="Stodghill P."/>
            <person name="Rioux R."/>
            <person name="Babler B."/>
            <person name="Shrestha S."/>
            <person name="Babler B."/>
            <person name="Rivedal H."/>
            <person name="Frost K."/>
            <person name="Hao J."/>
            <person name="Secor G."/>
            <person name="Swingle B."/>
        </authorList>
    </citation>
    <scope>NUCLEOTIDE SEQUENCE [LARGE SCALE GENOMIC DNA]</scope>
    <source>
        <strain evidence="3 5">UMSS2</strain>
    </source>
</reference>
<sequence>MSNKFLCPCCGERTIYALGDYEICPVCNWEDDPVQSREPDCAGGANQMSLNEAKEAFNDGRKVE</sequence>
<dbReference type="Proteomes" id="UP001313132">
    <property type="component" value="Unassembled WGS sequence"/>
</dbReference>
<evidence type="ECO:0000313" key="2">
    <source>
        <dbReference type="EMBL" id="MBA0159447.1"/>
    </source>
</evidence>
<dbReference type="AlphaFoldDB" id="A0AAW3RU38"/>
<dbReference type="EMBL" id="JACDRT010000007">
    <property type="protein sequence ID" value="MBA0159447.1"/>
    <property type="molecule type" value="Genomic_DNA"/>
</dbReference>
<dbReference type="EMBL" id="JBBBON010000027">
    <property type="protein sequence ID" value="MEI7104814.1"/>
    <property type="molecule type" value="Genomic_DNA"/>
</dbReference>
<organism evidence="2 4">
    <name type="scientific">Pectobacterium versatile</name>
    <dbReference type="NCBI Taxonomy" id="2488639"/>
    <lineage>
        <taxon>Bacteria</taxon>
        <taxon>Pseudomonadati</taxon>
        <taxon>Pseudomonadota</taxon>
        <taxon>Gammaproteobacteria</taxon>
        <taxon>Enterobacterales</taxon>
        <taxon>Pectobacteriaceae</taxon>
        <taxon>Pectobacterium</taxon>
    </lineage>
</organism>
<dbReference type="Proteomes" id="UP000584405">
    <property type="component" value="Unassembled WGS sequence"/>
</dbReference>
<evidence type="ECO:0000313" key="3">
    <source>
        <dbReference type="EMBL" id="MEI7104814.1"/>
    </source>
</evidence>
<reference evidence="2 4" key="1">
    <citation type="submission" date="2020-07" db="EMBL/GenBank/DDBJ databases">
        <title>Updated taxonomy of Pectobacterium genus in the CIRM-CFBP bacterial collection: when new species reveal old endemic population.</title>
        <authorList>
            <person name="Pedron J."/>
            <person name="Barny M.A."/>
            <person name="Portier P."/>
        </authorList>
    </citation>
    <scope>NUCLEOTIDE SEQUENCE [LARGE SCALE GENOMIC DNA]</scope>
    <source>
        <strain evidence="2 4">CFBP5669</strain>
    </source>
</reference>
<proteinExistence type="predicted"/>
<dbReference type="RefSeq" id="WP_011093247.1">
    <property type="nucleotide sequence ID" value="NZ_CAKLIC010000025.1"/>
</dbReference>
<dbReference type="Pfam" id="PF14206">
    <property type="entry name" value="Cys_rich_CPCC"/>
    <property type="match status" value="1"/>
</dbReference>
<evidence type="ECO:0000313" key="5">
    <source>
        <dbReference type="Proteomes" id="UP001313132"/>
    </source>
</evidence>
<evidence type="ECO:0000259" key="1">
    <source>
        <dbReference type="Pfam" id="PF14206"/>
    </source>
</evidence>
<accession>A0AAW3RU38</accession>
<protein>
    <submittedName>
        <fullName evidence="3">CPCC family cysteine-rich protein</fullName>
    </submittedName>
</protein>
<comment type="caution">
    <text evidence="2">The sequence shown here is derived from an EMBL/GenBank/DDBJ whole genome shotgun (WGS) entry which is preliminary data.</text>
</comment>
<feature type="domain" description="Cysteine-rich CPCC" evidence="1">
    <location>
        <begin position="6"/>
        <end position="58"/>
    </location>
</feature>
<dbReference type="InterPro" id="IPR025983">
    <property type="entry name" value="Cys_rich_CPCC"/>
</dbReference>